<comment type="caution">
    <text evidence="2">The sequence shown here is derived from an EMBL/GenBank/DDBJ whole genome shotgun (WGS) entry which is preliminary data.</text>
</comment>
<dbReference type="EMBL" id="JBHUFB010000009">
    <property type="protein sequence ID" value="MFD1812305.1"/>
    <property type="molecule type" value="Genomic_DNA"/>
</dbReference>
<dbReference type="Proteomes" id="UP001597286">
    <property type="component" value="Unassembled WGS sequence"/>
</dbReference>
<keyword evidence="3" id="KW-1185">Reference proteome</keyword>
<name>A0ABW4P5I2_9NOCA</name>
<protein>
    <submittedName>
        <fullName evidence="2">Uncharacterized protein</fullName>
    </submittedName>
</protein>
<feature type="compositionally biased region" description="Basic and acidic residues" evidence="1">
    <location>
        <begin position="85"/>
        <end position="101"/>
    </location>
</feature>
<evidence type="ECO:0000256" key="1">
    <source>
        <dbReference type="SAM" id="MobiDB-lite"/>
    </source>
</evidence>
<reference evidence="3" key="1">
    <citation type="journal article" date="2019" name="Int. J. Syst. Evol. Microbiol.">
        <title>The Global Catalogue of Microorganisms (GCM) 10K type strain sequencing project: providing services to taxonomists for standard genome sequencing and annotation.</title>
        <authorList>
            <consortium name="The Broad Institute Genomics Platform"/>
            <consortium name="The Broad Institute Genome Sequencing Center for Infectious Disease"/>
            <person name="Wu L."/>
            <person name="Ma J."/>
        </authorList>
    </citation>
    <scope>NUCLEOTIDE SEQUENCE [LARGE SCALE GENOMIC DNA]</scope>
    <source>
        <strain evidence="3">DT72</strain>
    </source>
</reference>
<accession>A0ABW4P5I2</accession>
<organism evidence="2 3">
    <name type="scientific">Rhodococcus gannanensis</name>
    <dbReference type="NCBI Taxonomy" id="1960308"/>
    <lineage>
        <taxon>Bacteria</taxon>
        <taxon>Bacillati</taxon>
        <taxon>Actinomycetota</taxon>
        <taxon>Actinomycetes</taxon>
        <taxon>Mycobacteriales</taxon>
        <taxon>Nocardiaceae</taxon>
        <taxon>Rhodococcus</taxon>
    </lineage>
</organism>
<evidence type="ECO:0000313" key="3">
    <source>
        <dbReference type="Proteomes" id="UP001597286"/>
    </source>
</evidence>
<feature type="region of interest" description="Disordered" evidence="1">
    <location>
        <begin position="85"/>
        <end position="122"/>
    </location>
</feature>
<feature type="region of interest" description="Disordered" evidence="1">
    <location>
        <begin position="1"/>
        <end position="22"/>
    </location>
</feature>
<feature type="compositionally biased region" description="Basic and acidic residues" evidence="1">
    <location>
        <begin position="1"/>
        <end position="17"/>
    </location>
</feature>
<dbReference type="RefSeq" id="WP_378484817.1">
    <property type="nucleotide sequence ID" value="NZ_JBHUFB010000009.1"/>
</dbReference>
<feature type="compositionally biased region" description="Low complexity" evidence="1">
    <location>
        <begin position="102"/>
        <end position="111"/>
    </location>
</feature>
<evidence type="ECO:0000313" key="2">
    <source>
        <dbReference type="EMBL" id="MFD1812305.1"/>
    </source>
</evidence>
<gene>
    <name evidence="2" type="ORF">ACFSJG_08770</name>
</gene>
<proteinExistence type="predicted"/>
<sequence>MSNRYDRIRSELAHAESADPPDALSHLRIVLDEVSQLLDEQLARAVVDGELSLRSAGARAGLSENAVGPRLARTTQLAPYARSDGRVTADDVKRARYDKKGAAPAPTPTVTQPMRFKSRRNS</sequence>